<evidence type="ECO:0000256" key="12">
    <source>
        <dbReference type="PIRSR" id="PIRSR001549-1"/>
    </source>
</evidence>
<comment type="subcellular location">
    <subcellularLocation>
        <location evidence="1 11">Cytoplasm</location>
    </subcellularLocation>
</comment>
<dbReference type="AlphaFoldDB" id="A0A8J8ML06"/>
<dbReference type="GO" id="GO:0005737">
    <property type="term" value="C:cytoplasm"/>
    <property type="evidence" value="ECO:0007669"/>
    <property type="project" value="UniProtKB-SubCell"/>
</dbReference>
<feature type="binding site" evidence="12">
    <location>
        <begin position="261"/>
        <end position="262"/>
    </location>
    <ligand>
        <name>L-histidine</name>
        <dbReference type="ChEBI" id="CHEBI:57595"/>
    </ligand>
</feature>
<dbReference type="EC" id="6.1.1.21" evidence="11"/>
<dbReference type="FunFam" id="3.30.930.10:FF:000005">
    <property type="entry name" value="Histidine--tRNA ligase"/>
    <property type="match status" value="1"/>
</dbReference>
<keyword evidence="15" id="KW-1185">Reference proteome</keyword>
<evidence type="ECO:0000256" key="2">
    <source>
        <dbReference type="ARBA" id="ARBA00008226"/>
    </source>
</evidence>
<evidence type="ECO:0000256" key="4">
    <source>
        <dbReference type="ARBA" id="ARBA00022490"/>
    </source>
</evidence>
<feature type="binding site" evidence="12">
    <location>
        <position position="130"/>
    </location>
    <ligand>
        <name>L-histidine</name>
        <dbReference type="ChEBI" id="CHEBI:57595"/>
    </ligand>
</feature>
<evidence type="ECO:0000256" key="9">
    <source>
        <dbReference type="ARBA" id="ARBA00023146"/>
    </source>
</evidence>
<dbReference type="EMBL" id="CP058649">
    <property type="protein sequence ID" value="QUI23690.1"/>
    <property type="molecule type" value="Genomic_DNA"/>
</dbReference>
<evidence type="ECO:0000256" key="5">
    <source>
        <dbReference type="ARBA" id="ARBA00022598"/>
    </source>
</evidence>
<feature type="domain" description="Aminoacyl-transfer RNA synthetases class-II family profile" evidence="13">
    <location>
        <begin position="1"/>
        <end position="325"/>
    </location>
</feature>
<evidence type="ECO:0000313" key="15">
    <source>
        <dbReference type="Proteomes" id="UP000683246"/>
    </source>
</evidence>
<evidence type="ECO:0000256" key="8">
    <source>
        <dbReference type="ARBA" id="ARBA00022917"/>
    </source>
</evidence>
<dbReference type="Pfam" id="PF03129">
    <property type="entry name" value="HGTP_anticodon"/>
    <property type="match status" value="1"/>
</dbReference>
<reference evidence="14" key="1">
    <citation type="submission" date="2020-07" db="EMBL/GenBank/DDBJ databases">
        <title>Vallitalea pronyensis genome.</title>
        <authorList>
            <person name="Postec A."/>
        </authorList>
    </citation>
    <scope>NUCLEOTIDE SEQUENCE</scope>
    <source>
        <strain evidence="14">FatNI3</strain>
    </source>
</reference>
<feature type="binding site" evidence="12">
    <location>
        <position position="257"/>
    </location>
    <ligand>
        <name>L-histidine</name>
        <dbReference type="ChEBI" id="CHEBI:57595"/>
    </ligand>
</feature>
<evidence type="ECO:0000256" key="7">
    <source>
        <dbReference type="ARBA" id="ARBA00022840"/>
    </source>
</evidence>
<dbReference type="GO" id="GO:0140096">
    <property type="term" value="F:catalytic activity, acting on a protein"/>
    <property type="evidence" value="ECO:0007669"/>
    <property type="project" value="UniProtKB-ARBA"/>
</dbReference>
<comment type="catalytic activity">
    <reaction evidence="10 11">
        <text>tRNA(His) + L-histidine + ATP = L-histidyl-tRNA(His) + AMP + diphosphate + H(+)</text>
        <dbReference type="Rhea" id="RHEA:17313"/>
        <dbReference type="Rhea" id="RHEA-COMP:9665"/>
        <dbReference type="Rhea" id="RHEA-COMP:9689"/>
        <dbReference type="ChEBI" id="CHEBI:15378"/>
        <dbReference type="ChEBI" id="CHEBI:30616"/>
        <dbReference type="ChEBI" id="CHEBI:33019"/>
        <dbReference type="ChEBI" id="CHEBI:57595"/>
        <dbReference type="ChEBI" id="CHEBI:78442"/>
        <dbReference type="ChEBI" id="CHEBI:78527"/>
        <dbReference type="ChEBI" id="CHEBI:456215"/>
        <dbReference type="EC" id="6.1.1.21"/>
    </reaction>
</comment>
<dbReference type="SUPFAM" id="SSF55681">
    <property type="entry name" value="Class II aaRS and biotin synthetases"/>
    <property type="match status" value="1"/>
</dbReference>
<dbReference type="InterPro" id="IPR045864">
    <property type="entry name" value="aa-tRNA-synth_II/BPL/LPL"/>
</dbReference>
<dbReference type="Gene3D" id="3.30.930.10">
    <property type="entry name" value="Bira Bifunctional Protein, Domain 2"/>
    <property type="match status" value="1"/>
</dbReference>
<dbReference type="GO" id="GO:0006427">
    <property type="term" value="P:histidyl-tRNA aminoacylation"/>
    <property type="evidence" value="ECO:0007669"/>
    <property type="project" value="UniProtKB-UniRule"/>
</dbReference>
<evidence type="ECO:0000256" key="10">
    <source>
        <dbReference type="ARBA" id="ARBA00047639"/>
    </source>
</evidence>
<keyword evidence="4 11" id="KW-0963">Cytoplasm</keyword>
<dbReference type="Pfam" id="PF13393">
    <property type="entry name" value="tRNA-synt_His"/>
    <property type="match status" value="2"/>
</dbReference>
<accession>A0A8J8ML06</accession>
<dbReference type="PIRSF" id="PIRSF001549">
    <property type="entry name" value="His-tRNA_synth"/>
    <property type="match status" value="1"/>
</dbReference>
<dbReference type="Proteomes" id="UP000683246">
    <property type="component" value="Chromosome"/>
</dbReference>
<evidence type="ECO:0000259" key="13">
    <source>
        <dbReference type="PROSITE" id="PS50862"/>
    </source>
</evidence>
<evidence type="ECO:0000256" key="11">
    <source>
        <dbReference type="HAMAP-Rule" id="MF_00127"/>
    </source>
</evidence>
<keyword evidence="6 11" id="KW-0547">Nucleotide-binding</keyword>
<feature type="binding site" evidence="12">
    <location>
        <position position="126"/>
    </location>
    <ligand>
        <name>L-histidine</name>
        <dbReference type="ChEBI" id="CHEBI:57595"/>
    </ligand>
</feature>
<dbReference type="PANTHER" id="PTHR43707">
    <property type="entry name" value="HISTIDYL-TRNA SYNTHETASE"/>
    <property type="match status" value="1"/>
</dbReference>
<dbReference type="GO" id="GO:0016740">
    <property type="term" value="F:transferase activity"/>
    <property type="evidence" value="ECO:0007669"/>
    <property type="project" value="UniProtKB-ARBA"/>
</dbReference>
<name>A0A8J8ML06_9FIRM</name>
<dbReference type="NCBIfam" id="TIGR00442">
    <property type="entry name" value="hisS"/>
    <property type="match status" value="1"/>
</dbReference>
<dbReference type="HAMAP" id="MF_00127">
    <property type="entry name" value="His_tRNA_synth"/>
    <property type="match status" value="1"/>
</dbReference>
<keyword evidence="9 11" id="KW-0030">Aminoacyl-tRNA synthetase</keyword>
<dbReference type="GO" id="GO:0004821">
    <property type="term" value="F:histidine-tRNA ligase activity"/>
    <property type="evidence" value="ECO:0007669"/>
    <property type="project" value="UniProtKB-UniRule"/>
</dbReference>
<organism evidence="14 15">
    <name type="scientific">Vallitalea pronyensis</name>
    <dbReference type="NCBI Taxonomy" id="1348613"/>
    <lineage>
        <taxon>Bacteria</taxon>
        <taxon>Bacillati</taxon>
        <taxon>Bacillota</taxon>
        <taxon>Clostridia</taxon>
        <taxon>Lachnospirales</taxon>
        <taxon>Vallitaleaceae</taxon>
        <taxon>Vallitalea</taxon>
    </lineage>
</organism>
<protein>
    <recommendedName>
        <fullName evidence="11">Histidine--tRNA ligase</fullName>
        <ecNumber evidence="11">6.1.1.21</ecNumber>
    </recommendedName>
    <alternativeName>
        <fullName evidence="11">Histidyl-tRNA synthetase</fullName>
        <shortName evidence="11">HisRS</shortName>
    </alternativeName>
</protein>
<proteinExistence type="inferred from homology"/>
<dbReference type="InterPro" id="IPR004154">
    <property type="entry name" value="Anticodon-bd"/>
</dbReference>
<comment type="similarity">
    <text evidence="2 11">Belongs to the class-II aminoacyl-tRNA synthetase family.</text>
</comment>
<dbReference type="InterPro" id="IPR015807">
    <property type="entry name" value="His-tRNA-ligase"/>
</dbReference>
<keyword evidence="5 11" id="KW-0436">Ligase</keyword>
<dbReference type="PANTHER" id="PTHR43707:SF1">
    <property type="entry name" value="HISTIDINE--TRNA LIGASE, MITOCHONDRIAL-RELATED"/>
    <property type="match status" value="1"/>
</dbReference>
<evidence type="ECO:0000256" key="1">
    <source>
        <dbReference type="ARBA" id="ARBA00004496"/>
    </source>
</evidence>
<gene>
    <name evidence="11" type="primary">hisS</name>
    <name evidence="14" type="ORF">HZI73_15940</name>
</gene>
<dbReference type="CDD" id="cd00859">
    <property type="entry name" value="HisRS_anticodon"/>
    <property type="match status" value="1"/>
</dbReference>
<dbReference type="InterPro" id="IPR004516">
    <property type="entry name" value="HisRS/HisZ"/>
</dbReference>
<feature type="binding site" evidence="12">
    <location>
        <position position="112"/>
    </location>
    <ligand>
        <name>L-histidine</name>
        <dbReference type="ChEBI" id="CHEBI:57595"/>
    </ligand>
</feature>
<evidence type="ECO:0000313" key="14">
    <source>
        <dbReference type="EMBL" id="QUI23690.1"/>
    </source>
</evidence>
<evidence type="ECO:0000256" key="3">
    <source>
        <dbReference type="ARBA" id="ARBA00011738"/>
    </source>
</evidence>
<dbReference type="RefSeq" id="WP_212694375.1">
    <property type="nucleotide sequence ID" value="NZ_CP058649.1"/>
</dbReference>
<dbReference type="KEGG" id="vpy:HZI73_15940"/>
<dbReference type="InterPro" id="IPR041715">
    <property type="entry name" value="HisRS-like_core"/>
</dbReference>
<dbReference type="PROSITE" id="PS50862">
    <property type="entry name" value="AA_TRNA_LIGASE_II"/>
    <property type="match status" value="1"/>
</dbReference>
<dbReference type="Gene3D" id="3.40.50.800">
    <property type="entry name" value="Anticodon-binding domain"/>
    <property type="match status" value="1"/>
</dbReference>
<keyword evidence="7 11" id="KW-0067">ATP-binding</keyword>
<comment type="subunit">
    <text evidence="3 11">Homodimer.</text>
</comment>
<dbReference type="CDD" id="cd00773">
    <property type="entry name" value="HisRS-like_core"/>
    <property type="match status" value="1"/>
</dbReference>
<dbReference type="GO" id="GO:0005524">
    <property type="term" value="F:ATP binding"/>
    <property type="evidence" value="ECO:0007669"/>
    <property type="project" value="UniProtKB-UniRule"/>
</dbReference>
<evidence type="ECO:0000256" key="6">
    <source>
        <dbReference type="ARBA" id="ARBA00022741"/>
    </source>
</evidence>
<dbReference type="SUPFAM" id="SSF52954">
    <property type="entry name" value="Class II aaRS ABD-related"/>
    <property type="match status" value="1"/>
</dbReference>
<feature type="binding site" evidence="12">
    <location>
        <begin position="81"/>
        <end position="83"/>
    </location>
    <ligand>
        <name>L-histidine</name>
        <dbReference type="ChEBI" id="CHEBI:57595"/>
    </ligand>
</feature>
<dbReference type="InterPro" id="IPR033656">
    <property type="entry name" value="HisRS_anticodon"/>
</dbReference>
<sequence length="422" mass="47595">MLTKAPRGTKDIYGNYLSTWKYLEQTVNDICRNFGFHEIRTPVFEHTELFQRGVGETTDIVQKEMYSFTDKGDRNITLKPEGTAGVVRAYLENKMYGDAQPTKLFYITPAFRYERPQAGRYRQFHQFGVELFGSEHPSADAEVIALGANMLKRLGINNVQLHINSLGGPECRKKYNVTLKTFLDKHMNTLCPTCLERYEKNPLRILDCKNPDCKKVLQDAPLAKDQLDDACKEHFESLLQLLDAMGIDYVVDPWIVRGLDYYTRTVFEFISTDIGAQGTVCGGGRYDKLIEECGGKPTPAVGFGAGIERLIMTMEAVNGPMAFEPSRDIYLGAMGDDAMKTTFALVNDLREHGISAETDLMSRSVKAQMKYANKIGSKYSVIIGDNEIAENNVRVKNMEDGDVTEVQIDQLVVFMKEQVCEQ</sequence>
<keyword evidence="8 11" id="KW-0648">Protein biosynthesis</keyword>
<dbReference type="InterPro" id="IPR036621">
    <property type="entry name" value="Anticodon-bd_dom_sf"/>
</dbReference>
<dbReference type="InterPro" id="IPR006195">
    <property type="entry name" value="aa-tRNA-synth_II"/>
</dbReference>